<sequence length="90" mass="10098">MTQDWLQMQSDDWNDVRRIFYKIQEPGAVSGVAGSCWSKLPVGWVKCNINATLCIEENAAGWSAIARDAKGHVNPMMAPKFAELYAVRRP</sequence>
<evidence type="ECO:0000313" key="1">
    <source>
        <dbReference type="EMBL" id="TYI41861.1"/>
    </source>
</evidence>
<accession>A0A5D2RM03</accession>
<organism evidence="1 2">
    <name type="scientific">Gossypium tomentosum</name>
    <name type="common">Hawaiian cotton</name>
    <name type="synonym">Gossypium sandvicense</name>
    <dbReference type="NCBI Taxonomy" id="34277"/>
    <lineage>
        <taxon>Eukaryota</taxon>
        <taxon>Viridiplantae</taxon>
        <taxon>Streptophyta</taxon>
        <taxon>Embryophyta</taxon>
        <taxon>Tracheophyta</taxon>
        <taxon>Spermatophyta</taxon>
        <taxon>Magnoliopsida</taxon>
        <taxon>eudicotyledons</taxon>
        <taxon>Gunneridae</taxon>
        <taxon>Pentapetalae</taxon>
        <taxon>rosids</taxon>
        <taxon>malvids</taxon>
        <taxon>Malvales</taxon>
        <taxon>Malvaceae</taxon>
        <taxon>Malvoideae</taxon>
        <taxon>Gossypium</taxon>
    </lineage>
</organism>
<dbReference type="AlphaFoldDB" id="A0A5D2RM03"/>
<dbReference type="EMBL" id="CM017610">
    <property type="protein sequence ID" value="TYI41861.1"/>
    <property type="molecule type" value="Genomic_DNA"/>
</dbReference>
<keyword evidence="2" id="KW-1185">Reference proteome</keyword>
<evidence type="ECO:0000313" key="2">
    <source>
        <dbReference type="Proteomes" id="UP000322667"/>
    </source>
</evidence>
<proteinExistence type="predicted"/>
<protein>
    <submittedName>
        <fullName evidence="1">Uncharacterized protein</fullName>
    </submittedName>
</protein>
<dbReference type="Proteomes" id="UP000322667">
    <property type="component" value="Chromosome A01"/>
</dbReference>
<name>A0A5D2RM03_GOSTO</name>
<reference evidence="1 2" key="1">
    <citation type="submission" date="2019-07" db="EMBL/GenBank/DDBJ databases">
        <title>WGS assembly of Gossypium tomentosum.</title>
        <authorList>
            <person name="Chen Z.J."/>
            <person name="Sreedasyam A."/>
            <person name="Ando A."/>
            <person name="Song Q."/>
            <person name="De L."/>
            <person name="Hulse-Kemp A."/>
            <person name="Ding M."/>
            <person name="Ye W."/>
            <person name="Kirkbride R."/>
            <person name="Jenkins J."/>
            <person name="Plott C."/>
            <person name="Lovell J."/>
            <person name="Lin Y.-M."/>
            <person name="Vaughn R."/>
            <person name="Liu B."/>
            <person name="Li W."/>
            <person name="Simpson S."/>
            <person name="Scheffler B."/>
            <person name="Saski C."/>
            <person name="Grover C."/>
            <person name="Hu G."/>
            <person name="Conover J."/>
            <person name="Carlson J."/>
            <person name="Shu S."/>
            <person name="Boston L."/>
            <person name="Williams M."/>
            <person name="Peterson D."/>
            <person name="Mcgee K."/>
            <person name="Jones D."/>
            <person name="Wendel J."/>
            <person name="Stelly D."/>
            <person name="Grimwood J."/>
            <person name="Schmutz J."/>
        </authorList>
    </citation>
    <scope>NUCLEOTIDE SEQUENCE [LARGE SCALE GENOMIC DNA]</scope>
    <source>
        <strain evidence="1">7179.01</strain>
    </source>
</reference>
<gene>
    <name evidence="1" type="ORF">ES332_A01G055800v1</name>
</gene>